<reference evidence="8" key="1">
    <citation type="submission" date="2025-08" db="UniProtKB">
        <authorList>
            <consortium name="RefSeq"/>
        </authorList>
    </citation>
    <scope>IDENTIFICATION</scope>
    <source>
        <tissue evidence="8">Blood</tissue>
    </source>
</reference>
<dbReference type="SUPFAM" id="SSF50998">
    <property type="entry name" value="Quinoprotein alcohol dehydrogenase-like"/>
    <property type="match status" value="1"/>
</dbReference>
<feature type="repeat" description="WD" evidence="4">
    <location>
        <begin position="400"/>
        <end position="432"/>
    </location>
</feature>
<feature type="compositionally biased region" description="Polar residues" evidence="5">
    <location>
        <begin position="1191"/>
        <end position="1200"/>
    </location>
</feature>
<feature type="domain" description="EF-hand" evidence="6">
    <location>
        <begin position="121"/>
        <end position="156"/>
    </location>
</feature>
<dbReference type="PROSITE" id="PS00678">
    <property type="entry name" value="WD_REPEATS_1"/>
    <property type="match status" value="1"/>
</dbReference>
<evidence type="ECO:0000313" key="7">
    <source>
        <dbReference type="Proteomes" id="UP001652583"/>
    </source>
</evidence>
<proteinExistence type="predicted"/>
<evidence type="ECO:0000256" key="5">
    <source>
        <dbReference type="SAM" id="MobiDB-lite"/>
    </source>
</evidence>
<keyword evidence="2 4" id="KW-0853">WD repeat</keyword>
<dbReference type="PROSITE" id="PS50082">
    <property type="entry name" value="WD_REPEATS_2"/>
    <property type="match status" value="2"/>
</dbReference>
<dbReference type="InterPro" id="IPR011992">
    <property type="entry name" value="EF-hand-dom_pair"/>
</dbReference>
<feature type="region of interest" description="Disordered" evidence="5">
    <location>
        <begin position="26"/>
        <end position="46"/>
    </location>
</feature>
<name>A0ABM3N9D3_ACIJB</name>
<evidence type="ECO:0000256" key="2">
    <source>
        <dbReference type="ARBA" id="ARBA00022574"/>
    </source>
</evidence>
<dbReference type="PROSITE" id="PS50222">
    <property type="entry name" value="EF_HAND_2"/>
    <property type="match status" value="1"/>
</dbReference>
<dbReference type="Pfam" id="PF00400">
    <property type="entry name" value="WD40"/>
    <property type="match status" value="3"/>
</dbReference>
<evidence type="ECO:0000256" key="1">
    <source>
        <dbReference type="ARBA" id="ARBA00014901"/>
    </source>
</evidence>
<feature type="repeat" description="WD" evidence="4">
    <location>
        <begin position="443"/>
        <end position="485"/>
    </location>
</feature>
<dbReference type="InterPro" id="IPR036322">
    <property type="entry name" value="WD40_repeat_dom_sf"/>
</dbReference>
<dbReference type="InterPro" id="IPR011047">
    <property type="entry name" value="Quinoprotein_ADH-like_sf"/>
</dbReference>
<dbReference type="InterPro" id="IPR015943">
    <property type="entry name" value="WD40/YVTN_repeat-like_dom_sf"/>
</dbReference>
<protein>
    <recommendedName>
        <fullName evidence="1">WD repeat-containing protein on Y chromosome</fullName>
    </recommendedName>
</protein>
<feature type="region of interest" description="Disordered" evidence="5">
    <location>
        <begin position="1191"/>
        <end position="1231"/>
    </location>
</feature>
<dbReference type="Gene3D" id="1.10.238.10">
    <property type="entry name" value="EF-hand"/>
    <property type="match status" value="1"/>
</dbReference>
<gene>
    <name evidence="8" type="primary">EFCAB8</name>
</gene>
<feature type="compositionally biased region" description="Basic and acidic residues" evidence="5">
    <location>
        <begin position="1202"/>
        <end position="1212"/>
    </location>
</feature>
<feature type="region of interest" description="Disordered" evidence="5">
    <location>
        <begin position="1271"/>
        <end position="1301"/>
    </location>
</feature>
<feature type="compositionally biased region" description="Low complexity" evidence="5">
    <location>
        <begin position="1216"/>
        <end position="1231"/>
    </location>
</feature>
<dbReference type="PANTHER" id="PTHR44324">
    <property type="entry name" value="WD40 REPEAT DOMAIN 95"/>
    <property type="match status" value="1"/>
</dbReference>
<dbReference type="Proteomes" id="UP001652583">
    <property type="component" value="Chromosome A3"/>
</dbReference>
<dbReference type="InterPro" id="IPR019775">
    <property type="entry name" value="WD40_repeat_CS"/>
</dbReference>
<sequence>MSQLKWKSKTNIPLSKIASKVTWGEQIGSGSKPVSSEDLRENSQSQKSCLFQAPAPGGFQKSEEVLSFPASSITLSQRESQLFTQLPMAKMEKVFEEDVDSTGALGVKAFIKATKKILSSVSDEMLEALFLKVDTDCNGSITWQKYVDYVMREFQRKEMMRTSQYHLRFHLPMRIIPLNHGCEIVKVQILIQQFKKIGHLLTVTKDGILQIWSETFSLINSFRLNQIQQPHHQQMWVIDMVCLHNMNLIAIASTDQKIEFFDISNHNCARAFTFTDLDSCVLTIDYWSDCHRGVFCYGDTKGNVIVFTSSNVTHGLFNPRILPRTSKWDHWTNVSARKLLNEKSPLYRSYWLKALHPNWCQQVKFIPQLNMVASCSAIEKSSLVLTLLPSKGLESPKFSVLNLRKGILCFDYCPDKNLVVTGGYDPLIRLWNPFFSKRPMWLMKGHQTSVTHILMNSKNSSILFSISKDKNIRVWDMQDYICLQSFCGKLFALGNCPITSAYFHENEDSLVCTTYSIGILKGYLETKGPGKAGEKTSTYSTPLCAILYSKIFKQVVSGCLSSLVTVWEITTGRRMMEFCVTGDQHVELTTMCLDESERRLLTGLCDGTIKMWNYAVGECLLTFPNPDQLEVSGIVHMNKVFYVTGWSKRITCFTLHETKPMLRCHHWQNFHKEDVLSMAKYQNQFLGTSSYNGDVLLWNANLFKPILNFNASKSPLPLLPKKIQEVDNSPAEGFRSSRTYAEPKKWAHKAPTQPLDPRAKTAANAHLRRNVMSAPPVMKRPRDREPERPVALQKPLSAESPKLFRIPYGRQSVLRDAQRRGGEFQKKVLLQSNASVEKIIFLQTRPRLPHIATLLSSCVDGHIYAWSIHGGGGLLGKFPVDFEDKGDVVVGAMATDEKDLILVTGDCKGYIKIWDIKDYCTFSDKCPLQPNGTSKFQFLIPERVQINLPHYIPLKEKEVVAGQTISLVPPKLLNTWKDHLDSVADILYVDTFQLVISAGQDCNVKARKLSGDTVGTFGLSVWKRLRDIQMVGDPELRRNSKEEDDTVVAAQKAFHSELQEERALAEALVYQRQEEAALVALLNGKPDTEAEAWANLQKITQTSPWAGERSQEDVESSWCKWESKGKQESKVVGAAYKPKDRSRSPGLRSTNVQYGWMKYQISPQIYQSLHFNNLSPTHTSDLVLHTVLGQQGQRTHPVTHNRQKDPDADRETVPNTTTSSPTASLSPSDSLSWTASGSRFLESGLSTSPYLQSSPSVLSQASRYIVQRSATPMPVASSVKQLSRPPNTTLLSSMKSSRIGF</sequence>
<dbReference type="PROSITE" id="PS50294">
    <property type="entry name" value="WD_REPEATS_REGION"/>
    <property type="match status" value="1"/>
</dbReference>
<evidence type="ECO:0000256" key="4">
    <source>
        <dbReference type="PROSITE-ProRule" id="PRU00221"/>
    </source>
</evidence>
<feature type="compositionally biased region" description="Polar residues" evidence="5">
    <location>
        <begin position="1278"/>
        <end position="1301"/>
    </location>
</feature>
<evidence type="ECO:0000259" key="6">
    <source>
        <dbReference type="PROSITE" id="PS50222"/>
    </source>
</evidence>
<dbReference type="InterPro" id="IPR051242">
    <property type="entry name" value="WD-EF-hand_domain"/>
</dbReference>
<dbReference type="SUPFAM" id="SSF50978">
    <property type="entry name" value="WD40 repeat-like"/>
    <property type="match status" value="1"/>
</dbReference>
<dbReference type="Gene3D" id="2.130.10.10">
    <property type="entry name" value="YVTN repeat-like/Quinoprotein amine dehydrogenase"/>
    <property type="match status" value="3"/>
</dbReference>
<evidence type="ECO:0000313" key="8">
    <source>
        <dbReference type="RefSeq" id="XP_053056046.1"/>
    </source>
</evidence>
<evidence type="ECO:0000256" key="3">
    <source>
        <dbReference type="ARBA" id="ARBA00022737"/>
    </source>
</evidence>
<dbReference type="SMART" id="SM00320">
    <property type="entry name" value="WD40"/>
    <property type="match status" value="8"/>
</dbReference>
<dbReference type="PANTHER" id="PTHR44324:SF6">
    <property type="entry name" value="EF-HAND CALCIUM BINDING DOMAIN 8"/>
    <property type="match status" value="1"/>
</dbReference>
<accession>A0ABM3N9D3</accession>
<organism evidence="7 8">
    <name type="scientific">Acinonyx jubatus</name>
    <name type="common">Cheetah</name>
    <dbReference type="NCBI Taxonomy" id="32536"/>
    <lineage>
        <taxon>Eukaryota</taxon>
        <taxon>Metazoa</taxon>
        <taxon>Chordata</taxon>
        <taxon>Craniata</taxon>
        <taxon>Vertebrata</taxon>
        <taxon>Euteleostomi</taxon>
        <taxon>Mammalia</taxon>
        <taxon>Eutheria</taxon>
        <taxon>Laurasiatheria</taxon>
        <taxon>Carnivora</taxon>
        <taxon>Feliformia</taxon>
        <taxon>Felidae</taxon>
        <taxon>Felinae</taxon>
        <taxon>Acinonyx</taxon>
    </lineage>
</organism>
<dbReference type="SUPFAM" id="SSF47473">
    <property type="entry name" value="EF-hand"/>
    <property type="match status" value="1"/>
</dbReference>
<dbReference type="InterPro" id="IPR001680">
    <property type="entry name" value="WD40_rpt"/>
</dbReference>
<keyword evidence="7" id="KW-1185">Reference proteome</keyword>
<dbReference type="RefSeq" id="XP_053056046.1">
    <property type="nucleotide sequence ID" value="XM_053200071.1"/>
</dbReference>
<dbReference type="GeneID" id="106974639"/>
<keyword evidence="3" id="KW-0677">Repeat</keyword>
<dbReference type="InterPro" id="IPR002048">
    <property type="entry name" value="EF_hand_dom"/>
</dbReference>